<feature type="transmembrane region" description="Helical" evidence="8">
    <location>
        <begin position="151"/>
        <end position="169"/>
    </location>
</feature>
<evidence type="ECO:0000256" key="1">
    <source>
        <dbReference type="ARBA" id="ARBA00004651"/>
    </source>
</evidence>
<evidence type="ECO:0000256" key="3">
    <source>
        <dbReference type="ARBA" id="ARBA00022676"/>
    </source>
</evidence>
<organism evidence="10 11">
    <name type="scientific">Butyrivibrio proteoclasticus</name>
    <dbReference type="NCBI Taxonomy" id="43305"/>
    <lineage>
        <taxon>Bacteria</taxon>
        <taxon>Bacillati</taxon>
        <taxon>Bacillota</taxon>
        <taxon>Clostridia</taxon>
        <taxon>Lachnospirales</taxon>
        <taxon>Lachnospiraceae</taxon>
        <taxon>Butyrivibrio</taxon>
    </lineage>
</organism>
<dbReference type="RefSeq" id="WP_074882817.1">
    <property type="nucleotide sequence ID" value="NZ_FOXO01000001.1"/>
</dbReference>
<dbReference type="InterPro" id="IPR050297">
    <property type="entry name" value="LipidA_mod_glycosyltrf_83"/>
</dbReference>
<dbReference type="EMBL" id="FOXO01000001">
    <property type="protein sequence ID" value="SFP36077.1"/>
    <property type="molecule type" value="Genomic_DNA"/>
</dbReference>
<sequence>MENVSQRKRRLVSWLMVLLISIVLRVALLDVLPGNGALNQDEAFAGYEAWSLLNYGIDAEGYSFPVYFVAWGSGMNVLESYLMMPLIRLMDLTNIAIRLPSAVLGIITVIFFYLFARKDKNDEDGKFSFLCFLFMAIVPWNVMSSRWALESNLLPVFLLLGCFFIIKGIDNSKFFIPAAIFYGMALYAYSAAWIVMPFLIVAELLYLLIFEKIKIDKYLVLSLLILVILALPLMLFVLINCGYINSITFIGMTIPKMPYFRGNEVNLDNILHNLSEFKDIVLLQSDGIAHNSTSVGIYYKISTPFFIVGIIVTIIGIIKGEKNITRILVLMQFLCACILGALIDCNVNRINIVHIPVIYFICIGLYHTLCFFYRRKYYQILTFVILAAYVILFVFFVQDYICNYNNTFAENFGEGLRECVDFAKENVEDGSIYVMDASYANILVYMKYPTDEYVEEVEWEDENAAFRNIIEVGEIKFTDFTNEKSYSSDIYICRKSNESALNYMVEKGLEIKQFGYYVVGYRE</sequence>
<keyword evidence="2" id="KW-1003">Cell membrane</keyword>
<keyword evidence="6 8" id="KW-1133">Transmembrane helix</keyword>
<feature type="transmembrane region" description="Helical" evidence="8">
    <location>
        <begin position="95"/>
        <end position="115"/>
    </location>
</feature>
<keyword evidence="3 10" id="KW-0328">Glycosyltransferase</keyword>
<keyword evidence="4 10" id="KW-0808">Transferase</keyword>
<feature type="transmembrane region" description="Helical" evidence="8">
    <location>
        <begin position="64"/>
        <end position="83"/>
    </location>
</feature>
<dbReference type="GO" id="GO:0005886">
    <property type="term" value="C:plasma membrane"/>
    <property type="evidence" value="ECO:0007669"/>
    <property type="project" value="UniProtKB-SubCell"/>
</dbReference>
<dbReference type="PANTHER" id="PTHR33908:SF3">
    <property type="entry name" value="UNDECAPRENYL PHOSPHATE-ALPHA-4-AMINO-4-DEOXY-L-ARABINOSE ARABINOSYL TRANSFERASE"/>
    <property type="match status" value="1"/>
</dbReference>
<accession>A0A1I5PQA0</accession>
<dbReference type="AlphaFoldDB" id="A0A1I5PQA0"/>
<feature type="transmembrane region" description="Helical" evidence="8">
    <location>
        <begin position="127"/>
        <end position="144"/>
    </location>
</feature>
<feature type="transmembrane region" description="Helical" evidence="8">
    <location>
        <begin position="12"/>
        <end position="32"/>
    </location>
</feature>
<name>A0A1I5PQA0_9FIRM</name>
<comment type="subcellular location">
    <subcellularLocation>
        <location evidence="1">Cell membrane</location>
        <topology evidence="1">Multi-pass membrane protein</topology>
    </subcellularLocation>
</comment>
<protein>
    <submittedName>
        <fullName evidence="10">Dolichyl-phosphate-mannose-protein mannosyltransferase</fullName>
    </submittedName>
</protein>
<proteinExistence type="predicted"/>
<evidence type="ECO:0000313" key="11">
    <source>
        <dbReference type="Proteomes" id="UP000182624"/>
    </source>
</evidence>
<keyword evidence="5 8" id="KW-0812">Transmembrane</keyword>
<gene>
    <name evidence="10" type="ORF">SAMN04487928_10195</name>
</gene>
<keyword evidence="11" id="KW-1185">Reference proteome</keyword>
<feature type="transmembrane region" description="Helical" evidence="8">
    <location>
        <begin position="218"/>
        <end position="239"/>
    </location>
</feature>
<dbReference type="GO" id="GO:0009103">
    <property type="term" value="P:lipopolysaccharide biosynthetic process"/>
    <property type="evidence" value="ECO:0007669"/>
    <property type="project" value="UniProtKB-ARBA"/>
</dbReference>
<evidence type="ECO:0000259" key="9">
    <source>
        <dbReference type="Pfam" id="PF13231"/>
    </source>
</evidence>
<dbReference type="GO" id="GO:0016763">
    <property type="term" value="F:pentosyltransferase activity"/>
    <property type="evidence" value="ECO:0007669"/>
    <property type="project" value="TreeGrafter"/>
</dbReference>
<keyword evidence="7 8" id="KW-0472">Membrane</keyword>
<dbReference type="PANTHER" id="PTHR33908">
    <property type="entry name" value="MANNOSYLTRANSFERASE YKCB-RELATED"/>
    <property type="match status" value="1"/>
</dbReference>
<evidence type="ECO:0000256" key="7">
    <source>
        <dbReference type="ARBA" id="ARBA00023136"/>
    </source>
</evidence>
<feature type="transmembrane region" description="Helical" evidence="8">
    <location>
        <begin position="325"/>
        <end position="343"/>
    </location>
</feature>
<feature type="transmembrane region" description="Helical" evidence="8">
    <location>
        <begin position="380"/>
        <end position="397"/>
    </location>
</feature>
<evidence type="ECO:0000256" key="5">
    <source>
        <dbReference type="ARBA" id="ARBA00022692"/>
    </source>
</evidence>
<evidence type="ECO:0000256" key="4">
    <source>
        <dbReference type="ARBA" id="ARBA00022679"/>
    </source>
</evidence>
<dbReference type="Pfam" id="PF13231">
    <property type="entry name" value="PMT_2"/>
    <property type="match status" value="1"/>
</dbReference>
<feature type="transmembrane region" description="Helical" evidence="8">
    <location>
        <begin position="297"/>
        <end position="318"/>
    </location>
</feature>
<evidence type="ECO:0000256" key="8">
    <source>
        <dbReference type="SAM" id="Phobius"/>
    </source>
</evidence>
<dbReference type="GO" id="GO:0010041">
    <property type="term" value="P:response to iron(III) ion"/>
    <property type="evidence" value="ECO:0007669"/>
    <property type="project" value="TreeGrafter"/>
</dbReference>
<dbReference type="Proteomes" id="UP000182624">
    <property type="component" value="Unassembled WGS sequence"/>
</dbReference>
<evidence type="ECO:0000256" key="6">
    <source>
        <dbReference type="ARBA" id="ARBA00022989"/>
    </source>
</evidence>
<feature type="transmembrane region" description="Helical" evidence="8">
    <location>
        <begin position="175"/>
        <end position="206"/>
    </location>
</feature>
<dbReference type="InterPro" id="IPR038731">
    <property type="entry name" value="RgtA/B/C-like"/>
</dbReference>
<evidence type="ECO:0000256" key="2">
    <source>
        <dbReference type="ARBA" id="ARBA00022475"/>
    </source>
</evidence>
<evidence type="ECO:0000313" key="10">
    <source>
        <dbReference type="EMBL" id="SFP36077.1"/>
    </source>
</evidence>
<reference evidence="11" key="1">
    <citation type="submission" date="2016-10" db="EMBL/GenBank/DDBJ databases">
        <authorList>
            <person name="Varghese N."/>
            <person name="Submissions S."/>
        </authorList>
    </citation>
    <scope>NUCLEOTIDE SEQUENCE [LARGE SCALE GENOMIC DNA]</scope>
    <source>
        <strain evidence="11">P18</strain>
    </source>
</reference>
<feature type="domain" description="Glycosyltransferase RgtA/B/C/D-like" evidence="9">
    <location>
        <begin position="81"/>
        <end position="232"/>
    </location>
</feature>
<dbReference type="OrthoDB" id="974040at2"/>
<feature type="transmembrane region" description="Helical" evidence="8">
    <location>
        <begin position="355"/>
        <end position="373"/>
    </location>
</feature>